<keyword evidence="2" id="KW-0732">Signal</keyword>
<evidence type="ECO:0000313" key="4">
    <source>
        <dbReference type="Proteomes" id="UP000589036"/>
    </source>
</evidence>
<feature type="region of interest" description="Disordered" evidence="1">
    <location>
        <begin position="86"/>
        <end position="135"/>
    </location>
</feature>
<feature type="chain" id="PRO_5038490745" description="Secreted protein" evidence="2">
    <location>
        <begin position="23"/>
        <end position="135"/>
    </location>
</feature>
<name>A0A852TNH2_9ACTN</name>
<feature type="signal peptide" evidence="2">
    <location>
        <begin position="1"/>
        <end position="22"/>
    </location>
</feature>
<evidence type="ECO:0000256" key="1">
    <source>
        <dbReference type="SAM" id="MobiDB-lite"/>
    </source>
</evidence>
<evidence type="ECO:0000313" key="3">
    <source>
        <dbReference type="EMBL" id="NYE45519.1"/>
    </source>
</evidence>
<accession>A0A852TNH2</accession>
<dbReference type="EMBL" id="JACCCC010000001">
    <property type="protein sequence ID" value="NYE45519.1"/>
    <property type="molecule type" value="Genomic_DNA"/>
</dbReference>
<reference evidence="3 4" key="1">
    <citation type="submission" date="2020-07" db="EMBL/GenBank/DDBJ databases">
        <title>Sequencing the genomes of 1000 actinobacteria strains.</title>
        <authorList>
            <person name="Klenk H.-P."/>
        </authorList>
    </citation>
    <scope>NUCLEOTIDE SEQUENCE [LARGE SCALE GENOMIC DNA]</scope>
    <source>
        <strain evidence="3 4">CXB654</strain>
    </source>
</reference>
<dbReference type="RefSeq" id="WP_179641716.1">
    <property type="nucleotide sequence ID" value="NZ_BAAAYY010000002.1"/>
</dbReference>
<proteinExistence type="predicted"/>
<organism evidence="3 4">
    <name type="scientific">Spinactinospora alkalitolerans</name>
    <dbReference type="NCBI Taxonomy" id="687207"/>
    <lineage>
        <taxon>Bacteria</taxon>
        <taxon>Bacillati</taxon>
        <taxon>Actinomycetota</taxon>
        <taxon>Actinomycetes</taxon>
        <taxon>Streptosporangiales</taxon>
        <taxon>Nocardiopsidaceae</taxon>
        <taxon>Spinactinospora</taxon>
    </lineage>
</organism>
<gene>
    <name evidence="3" type="ORF">HDA32_000639</name>
</gene>
<protein>
    <recommendedName>
        <fullName evidence="5">Secreted protein</fullName>
    </recommendedName>
</protein>
<evidence type="ECO:0000256" key="2">
    <source>
        <dbReference type="SAM" id="SignalP"/>
    </source>
</evidence>
<evidence type="ECO:0008006" key="5">
    <source>
        <dbReference type="Google" id="ProtNLM"/>
    </source>
</evidence>
<dbReference type="AlphaFoldDB" id="A0A852TNH2"/>
<sequence>MVTTASRALAALLAAVLMTVCAPILSLAAAARLADGPAAPHSTGPPTVGFGPHTVVGFPQDSGSAHIASALAKWIGEQRTVARDLPDGYVPETAAPPESGRTWWRVAPPASAGAPDLDHTGALPMGRAPPLTTRA</sequence>
<dbReference type="Proteomes" id="UP000589036">
    <property type="component" value="Unassembled WGS sequence"/>
</dbReference>
<comment type="caution">
    <text evidence="3">The sequence shown here is derived from an EMBL/GenBank/DDBJ whole genome shotgun (WGS) entry which is preliminary data.</text>
</comment>
<keyword evidence="4" id="KW-1185">Reference proteome</keyword>